<dbReference type="InterPro" id="IPR020095">
    <property type="entry name" value="PsdUridine_synth_TruA_C"/>
</dbReference>
<reference evidence="22" key="1">
    <citation type="submission" date="2016-01" db="EMBL/GenBank/DDBJ databases">
        <title>Reference transcriptome for the parasite Schistocephalus solidus: insights into the molecular evolution of parasitism.</title>
        <authorList>
            <person name="Hebert F.O."/>
            <person name="Grambauer S."/>
            <person name="Barber I."/>
            <person name="Landry C.R."/>
            <person name="Aubin-Horth N."/>
        </authorList>
    </citation>
    <scope>NUCLEOTIDE SEQUENCE</scope>
</reference>
<dbReference type="InterPro" id="IPR020103">
    <property type="entry name" value="PsdUridine_synth_cat_dom_sf"/>
</dbReference>
<dbReference type="Gene3D" id="3.30.70.580">
    <property type="entry name" value="Pseudouridine synthase I, catalytic domain, N-terminal subdomain"/>
    <property type="match status" value="1"/>
</dbReference>
<evidence type="ECO:0000256" key="5">
    <source>
        <dbReference type="ARBA" id="ARBA00022694"/>
    </source>
</evidence>
<evidence type="ECO:0000256" key="19">
    <source>
        <dbReference type="PIRSR" id="PIRSR641708-2"/>
    </source>
</evidence>
<feature type="region of interest" description="Disordered" evidence="20">
    <location>
        <begin position="390"/>
        <end position="439"/>
    </location>
</feature>
<feature type="domain" description="Pseudouridine synthase I TruA alpha/beta" evidence="21">
    <location>
        <begin position="208"/>
        <end position="312"/>
    </location>
</feature>
<accession>A0A0X3Q5Z4</accession>
<evidence type="ECO:0000256" key="10">
    <source>
        <dbReference type="ARBA" id="ARBA00053709"/>
    </source>
</evidence>
<evidence type="ECO:0000256" key="11">
    <source>
        <dbReference type="ARBA" id="ARBA00064589"/>
    </source>
</evidence>
<evidence type="ECO:0000313" key="22">
    <source>
        <dbReference type="EMBL" id="JAP56152.1"/>
    </source>
</evidence>
<evidence type="ECO:0000256" key="7">
    <source>
        <dbReference type="ARBA" id="ARBA00023242"/>
    </source>
</evidence>
<evidence type="ECO:0000256" key="13">
    <source>
        <dbReference type="ARBA" id="ARBA00068582"/>
    </source>
</evidence>
<keyword evidence="7" id="KW-0539">Nucleus</keyword>
<dbReference type="InterPro" id="IPR041708">
    <property type="entry name" value="PUS1/PUS2-like"/>
</dbReference>
<dbReference type="GO" id="GO:0003723">
    <property type="term" value="F:RNA binding"/>
    <property type="evidence" value="ECO:0007669"/>
    <property type="project" value="InterPro"/>
</dbReference>
<comment type="catalytic activity">
    <reaction evidence="9">
        <text>uridine(38/39/40) in tRNA = pseudouridine(38/39/40) in tRNA</text>
        <dbReference type="Rhea" id="RHEA:22376"/>
        <dbReference type="Rhea" id="RHEA-COMP:10085"/>
        <dbReference type="Rhea" id="RHEA-COMP:10087"/>
        <dbReference type="ChEBI" id="CHEBI:65314"/>
        <dbReference type="ChEBI" id="CHEBI:65315"/>
        <dbReference type="EC" id="5.4.99.12"/>
    </reaction>
</comment>
<evidence type="ECO:0000256" key="2">
    <source>
        <dbReference type="ARBA" id="ARBA00004123"/>
    </source>
</evidence>
<evidence type="ECO:0000259" key="21">
    <source>
        <dbReference type="Pfam" id="PF01416"/>
    </source>
</evidence>
<dbReference type="AlphaFoldDB" id="A0A0X3Q5Z4"/>
<comment type="subcellular location">
    <subcellularLocation>
        <location evidence="2">Nucleus</location>
    </subcellularLocation>
</comment>
<dbReference type="GO" id="GO:0005634">
    <property type="term" value="C:nucleus"/>
    <property type="evidence" value="ECO:0007669"/>
    <property type="project" value="UniProtKB-SubCell"/>
</dbReference>
<dbReference type="PANTHER" id="PTHR11142:SF4">
    <property type="entry name" value="PSEUDOURIDYLATE SYNTHASE 1 HOMOLOG"/>
    <property type="match status" value="1"/>
</dbReference>
<organism evidence="22">
    <name type="scientific">Schistocephalus solidus</name>
    <name type="common">Tapeworm</name>
    <dbReference type="NCBI Taxonomy" id="70667"/>
    <lineage>
        <taxon>Eukaryota</taxon>
        <taxon>Metazoa</taxon>
        <taxon>Spiralia</taxon>
        <taxon>Lophotrochozoa</taxon>
        <taxon>Platyhelminthes</taxon>
        <taxon>Cestoda</taxon>
        <taxon>Eucestoda</taxon>
        <taxon>Diphyllobothriidea</taxon>
        <taxon>Diphyllobothriidae</taxon>
        <taxon>Schistocephalus</taxon>
    </lineage>
</organism>
<evidence type="ECO:0000256" key="20">
    <source>
        <dbReference type="SAM" id="MobiDB-lite"/>
    </source>
</evidence>
<evidence type="ECO:0000256" key="4">
    <source>
        <dbReference type="ARBA" id="ARBA00022664"/>
    </source>
</evidence>
<dbReference type="GO" id="GO:0031119">
    <property type="term" value="P:tRNA pseudouridine synthesis"/>
    <property type="evidence" value="ECO:0007669"/>
    <property type="project" value="InterPro"/>
</dbReference>
<feature type="compositionally biased region" description="Polar residues" evidence="20">
    <location>
        <begin position="415"/>
        <end position="439"/>
    </location>
</feature>
<name>A0A0X3Q5Z4_SCHSO</name>
<dbReference type="InterPro" id="IPR020094">
    <property type="entry name" value="TruA/RsuA/RluB/E/F_N"/>
</dbReference>
<evidence type="ECO:0000256" key="14">
    <source>
        <dbReference type="ARBA" id="ARBA00075153"/>
    </source>
</evidence>
<dbReference type="InterPro" id="IPR001406">
    <property type="entry name" value="PsdUridine_synth_TruA"/>
</dbReference>
<keyword evidence="5" id="KW-0819">tRNA processing</keyword>
<dbReference type="NCBIfam" id="TIGR00071">
    <property type="entry name" value="hisT_truA"/>
    <property type="match status" value="1"/>
</dbReference>
<feature type="binding site" evidence="19">
    <location>
        <position position="170"/>
    </location>
    <ligand>
        <name>substrate</name>
    </ligand>
</feature>
<gene>
    <name evidence="22" type="primary">TRUA</name>
    <name evidence="22" type="ORF">TR136367</name>
</gene>
<dbReference type="PANTHER" id="PTHR11142">
    <property type="entry name" value="PSEUDOURIDYLATE SYNTHASE"/>
    <property type="match status" value="1"/>
</dbReference>
<evidence type="ECO:0000256" key="1">
    <source>
        <dbReference type="ARBA" id="ARBA00001166"/>
    </source>
</evidence>
<evidence type="ECO:0000256" key="15">
    <source>
        <dbReference type="ARBA" id="ARBA00079087"/>
    </source>
</evidence>
<dbReference type="GO" id="GO:0006397">
    <property type="term" value="P:mRNA processing"/>
    <property type="evidence" value="ECO:0007669"/>
    <property type="project" value="UniProtKB-KW"/>
</dbReference>
<evidence type="ECO:0000256" key="17">
    <source>
        <dbReference type="ARBA" id="ARBA00081344"/>
    </source>
</evidence>
<dbReference type="EC" id="5.4.99.12" evidence="12"/>
<feature type="active site" description="Nucleophile" evidence="18">
    <location>
        <position position="114"/>
    </location>
</feature>
<evidence type="ECO:0000256" key="3">
    <source>
        <dbReference type="ARBA" id="ARBA00009375"/>
    </source>
</evidence>
<evidence type="ECO:0000256" key="9">
    <source>
        <dbReference type="ARBA" id="ARBA00052184"/>
    </source>
</evidence>
<evidence type="ECO:0000256" key="16">
    <source>
        <dbReference type="ARBA" id="ARBA00080849"/>
    </source>
</evidence>
<keyword evidence="4" id="KW-0507">mRNA processing</keyword>
<evidence type="ECO:0000256" key="18">
    <source>
        <dbReference type="PIRSR" id="PIRSR641708-1"/>
    </source>
</evidence>
<dbReference type="GO" id="GO:0160147">
    <property type="term" value="F:tRNA pseudouridine(38-40) synthase activity"/>
    <property type="evidence" value="ECO:0007669"/>
    <property type="project" value="UniProtKB-EC"/>
</dbReference>
<dbReference type="FunFam" id="3.30.70.580:FF:000002">
    <property type="entry name" value="tRNA pseudouridine synthase"/>
    <property type="match status" value="1"/>
</dbReference>
<comment type="subunit">
    <text evidence="11">Monomer. Forms a complex with RARG and the SRA1 RNA in the nucleus.</text>
</comment>
<protein>
    <recommendedName>
        <fullName evidence="13">Pseudouridylate synthase 1 homolog</fullName>
        <ecNumber evidence="12">5.4.99.12</ecNumber>
    </recommendedName>
    <alternativeName>
        <fullName evidence="14">tRNA pseudouridine synthase 1</fullName>
    </alternativeName>
    <alternativeName>
        <fullName evidence="17">tRNA pseudouridine(38-40) synthase</fullName>
    </alternativeName>
    <alternativeName>
        <fullName evidence="15">tRNA pseudouridylate synthase I</fullName>
    </alternativeName>
    <alternativeName>
        <fullName evidence="16">tRNA-uridine isomerase I</fullName>
    </alternativeName>
</protein>
<evidence type="ECO:0000256" key="6">
    <source>
        <dbReference type="ARBA" id="ARBA00023235"/>
    </source>
</evidence>
<keyword evidence="6" id="KW-0413">Isomerase</keyword>
<comment type="function">
    <text evidence="10">Pseudouridylate synthase that catalyzes pseudouridylation of tRNAs and mRNAs. Acts on positions 27/28 in the anticodon stem and also positions 34 and 36 in the anticodon of an intron containing tRNA. Also catalyzes pseudouridylation of mRNAs: mediates pseudouridylation of mRNAs with the consensus sequence 5'-UGUAG-3'. Acts as a regulator of pre-mRNA splicing by mediating pseudouridylation of pre-mRNAs at locations associated with alternatively spliced regions. Pseudouridylation of pre-mRNAs near splice sites directly regulates mRNA splicing and mRNA 3'-end processing. Involved in regulation of nuclear receptor activity through pseudouridylation of SRA1 mRNA.</text>
</comment>
<sequence length="439" mass="50010">MLPPIRYLLRLILPRLNMSDKLIKLGKRLQEFEDAVLGSKVPKLDENLPCAERRRNCAILMMYSGWDYYGMQRNAGFRTIEGDLLLALHKSGLISKDHLDNPFLIRFQRASKTDKNVSAVGQVCNAKIPFSDESPVEKINEHLPQQIRVLDVFRVTQSFSSKTACNHRTYQYILPTFAFAARDSLTRESCWQYRISAETLTHVNNMLNHFKGTHNFFNFTSRRTANDLSCRRYIMSIECGAPFLLDGDREFAVITVVGQSFMLHQIRKMIGLVIAIVSGHTTEAIFEKAFQGERLDLPKAPGLGLFLDKVDFTRYNTRFCNDGSHHPIDWNAYKEKMDVFKEEHIFRHIVQKEVEENSMQEWLEGLCKHTFDYRPDGPPTLAPRSLIEQETTRERGGAPAAVSSFKVDLPPVSTVKPSTDSAVPQPSTVNATVNPVTLP</sequence>
<evidence type="ECO:0000256" key="12">
    <source>
        <dbReference type="ARBA" id="ARBA00066509"/>
    </source>
</evidence>
<comment type="similarity">
    <text evidence="3">Belongs to the tRNA pseudouridine synthase TruA family.</text>
</comment>
<proteinExistence type="inferred from homology"/>
<comment type="catalytic activity">
    <reaction evidence="1">
        <text>a uridine in mRNA = a pseudouridine in mRNA</text>
        <dbReference type="Rhea" id="RHEA:56644"/>
        <dbReference type="Rhea" id="RHEA-COMP:14658"/>
        <dbReference type="Rhea" id="RHEA-COMP:14659"/>
        <dbReference type="ChEBI" id="CHEBI:65314"/>
        <dbReference type="ChEBI" id="CHEBI:65315"/>
    </reaction>
</comment>
<comment type="catalytic activity">
    <reaction evidence="8">
        <text>a uridine in tRNA = a pseudouridine in tRNA</text>
        <dbReference type="Rhea" id="RHEA:54572"/>
        <dbReference type="Rhea" id="RHEA-COMP:13339"/>
        <dbReference type="Rhea" id="RHEA-COMP:13934"/>
        <dbReference type="ChEBI" id="CHEBI:65314"/>
        <dbReference type="ChEBI" id="CHEBI:65315"/>
    </reaction>
</comment>
<dbReference type="CDD" id="cd02568">
    <property type="entry name" value="PseudoU_synth_PUS1_PUS2"/>
    <property type="match status" value="1"/>
</dbReference>
<dbReference type="EMBL" id="GEEE01007073">
    <property type="protein sequence ID" value="JAP56152.1"/>
    <property type="molecule type" value="Transcribed_RNA"/>
</dbReference>
<dbReference type="GO" id="GO:1990481">
    <property type="term" value="P:mRNA pseudouridine synthesis"/>
    <property type="evidence" value="ECO:0007669"/>
    <property type="project" value="TreeGrafter"/>
</dbReference>
<dbReference type="SUPFAM" id="SSF55120">
    <property type="entry name" value="Pseudouridine synthase"/>
    <property type="match status" value="1"/>
</dbReference>
<dbReference type="FunFam" id="3.30.70.660:FF:000002">
    <property type="entry name" value="tRNA pseudouridine synthase"/>
    <property type="match status" value="1"/>
</dbReference>
<dbReference type="InterPro" id="IPR020097">
    <property type="entry name" value="PsdUridine_synth_TruA_a/b_dom"/>
</dbReference>
<evidence type="ECO:0000256" key="8">
    <source>
        <dbReference type="ARBA" id="ARBA00036943"/>
    </source>
</evidence>
<dbReference type="Pfam" id="PF01416">
    <property type="entry name" value="PseudoU_synth_1"/>
    <property type="match status" value="1"/>
</dbReference>
<dbReference type="Gene3D" id="3.30.70.660">
    <property type="entry name" value="Pseudouridine synthase I, catalytic domain, C-terminal subdomain"/>
    <property type="match status" value="1"/>
</dbReference>